<dbReference type="KEGG" id="dci:113467734"/>
<dbReference type="AlphaFoldDB" id="A0A3Q0IUE5"/>
<feature type="compositionally biased region" description="Basic and acidic residues" evidence="1">
    <location>
        <begin position="199"/>
        <end position="211"/>
    </location>
</feature>
<feature type="compositionally biased region" description="Basic and acidic residues" evidence="1">
    <location>
        <begin position="265"/>
        <end position="275"/>
    </location>
</feature>
<organism evidence="2 3">
    <name type="scientific">Diaphorina citri</name>
    <name type="common">Asian citrus psyllid</name>
    <dbReference type="NCBI Taxonomy" id="121845"/>
    <lineage>
        <taxon>Eukaryota</taxon>
        <taxon>Metazoa</taxon>
        <taxon>Ecdysozoa</taxon>
        <taxon>Arthropoda</taxon>
        <taxon>Hexapoda</taxon>
        <taxon>Insecta</taxon>
        <taxon>Pterygota</taxon>
        <taxon>Neoptera</taxon>
        <taxon>Paraneoptera</taxon>
        <taxon>Hemiptera</taxon>
        <taxon>Sternorrhyncha</taxon>
        <taxon>Psylloidea</taxon>
        <taxon>Psyllidae</taxon>
        <taxon>Diaphorininae</taxon>
        <taxon>Diaphorina</taxon>
    </lineage>
</organism>
<evidence type="ECO:0000313" key="3">
    <source>
        <dbReference type="RefSeq" id="XP_026679891.1"/>
    </source>
</evidence>
<sequence length="332" mass="38928">MKCYLTESIDNLQANRWKSHKQSGSRPARDSKSPHNREFKRENNPRRIRKDYSLTSPREWNRKKPKLISICCQTQSAEFGSPRKESSRKRTRSKSCQTSHHNYNGYNVTEPIFKQEPYTRSFRMETVNSCSESNYLPANYSQDEQEIKCDSIDSATNENQEVDLNESIYSEASQNTEPESSLKTIELHVDLAKTYREKDYNKPRASSEKYKRGSVGKRKTSYSNEEIKIYERAFRNEFKKISKNCDREKHKQKTDKCSKSKKKASRDIKSFKDKKSYKDKKVCKDIKRKTERTKPYAREMDESEASLILNATDLSKLARMVQQLTADPSCYS</sequence>
<feature type="region of interest" description="Disordered" evidence="1">
    <location>
        <begin position="14"/>
        <end position="60"/>
    </location>
</feature>
<feature type="region of interest" description="Disordered" evidence="1">
    <location>
        <begin position="245"/>
        <end position="275"/>
    </location>
</feature>
<evidence type="ECO:0000256" key="1">
    <source>
        <dbReference type="SAM" id="MobiDB-lite"/>
    </source>
</evidence>
<keyword evidence="2" id="KW-1185">Reference proteome</keyword>
<dbReference type="GeneID" id="113467734"/>
<feature type="region of interest" description="Disordered" evidence="1">
    <location>
        <begin position="199"/>
        <end position="218"/>
    </location>
</feature>
<feature type="compositionally biased region" description="Basic and acidic residues" evidence="1">
    <location>
        <begin position="27"/>
        <end position="45"/>
    </location>
</feature>
<feature type="compositionally biased region" description="Basic and acidic residues" evidence="1">
    <location>
        <begin position="245"/>
        <end position="258"/>
    </location>
</feature>
<protein>
    <submittedName>
        <fullName evidence="3">Uncharacterized protein LOC113467734</fullName>
    </submittedName>
</protein>
<gene>
    <name evidence="3" type="primary">LOC113467734</name>
</gene>
<feature type="region of interest" description="Disordered" evidence="1">
    <location>
        <begin position="79"/>
        <end position="102"/>
    </location>
</feature>
<dbReference type="RefSeq" id="XP_026679891.1">
    <property type="nucleotide sequence ID" value="XM_026824090.1"/>
</dbReference>
<evidence type="ECO:0000313" key="2">
    <source>
        <dbReference type="Proteomes" id="UP000079169"/>
    </source>
</evidence>
<proteinExistence type="predicted"/>
<accession>A0A3Q0IUE5</accession>
<dbReference type="Proteomes" id="UP000079169">
    <property type="component" value="Unplaced"/>
</dbReference>
<name>A0A3Q0IUE5_DIACI</name>
<dbReference type="PaxDb" id="121845-A0A3Q0IUE5"/>
<reference evidence="3" key="1">
    <citation type="submission" date="2025-08" db="UniProtKB">
        <authorList>
            <consortium name="RefSeq"/>
        </authorList>
    </citation>
    <scope>IDENTIFICATION</scope>
</reference>